<dbReference type="VGNC" id="VGNC:6781">
    <property type="gene designation" value="DNAJC11"/>
</dbReference>
<evidence type="ECO:0000313" key="15">
    <source>
        <dbReference type="VGNC" id="VGNC:6781"/>
    </source>
</evidence>
<comment type="subcellular location">
    <subcellularLocation>
        <location evidence="1">Mitochondrion outer membrane</location>
        <topology evidence="1">Peripheral membrane protein</topology>
    </subcellularLocation>
</comment>
<dbReference type="EMBL" id="NBAG03000330">
    <property type="protein sequence ID" value="PNI39890.1"/>
    <property type="molecule type" value="Genomic_DNA"/>
</dbReference>
<dbReference type="InterPro" id="IPR018253">
    <property type="entry name" value="DnaJ_domain_CS"/>
</dbReference>
<dbReference type="CDD" id="cd06257">
    <property type="entry name" value="DnaJ"/>
    <property type="match status" value="1"/>
</dbReference>
<dbReference type="Pfam" id="PF22774">
    <property type="entry name" value="DNAJC11_beta-barrel"/>
    <property type="match status" value="1"/>
</dbReference>
<dbReference type="Pfam" id="PF00226">
    <property type="entry name" value="DnaJ"/>
    <property type="match status" value="1"/>
</dbReference>
<dbReference type="PANTHER" id="PTHR44157">
    <property type="entry name" value="DNAJ HOMOLOG SUBFAMILY C MEMBER 11"/>
    <property type="match status" value="1"/>
</dbReference>
<evidence type="ECO:0000313" key="14">
    <source>
        <dbReference type="Proteomes" id="UP000236370"/>
    </source>
</evidence>
<evidence type="ECO:0000256" key="3">
    <source>
        <dbReference type="ARBA" id="ARBA00022787"/>
    </source>
</evidence>
<keyword evidence="6" id="KW-0496">Mitochondrion</keyword>
<keyword evidence="8" id="KW-0143">Chaperone</keyword>
<feature type="domain" description="J" evidence="12">
    <location>
        <begin position="14"/>
        <end position="82"/>
    </location>
</feature>
<dbReference type="GeneID" id="745844"/>
<dbReference type="GO" id="GO:0001401">
    <property type="term" value="C:SAM complex"/>
    <property type="evidence" value="ECO:0007669"/>
    <property type="project" value="Ensembl"/>
</dbReference>
<dbReference type="KEGG" id="ptr:745844"/>
<sequence length="559" mass="63246">MATALSEEELDNEDYYSLLNVRREASSEELKAAYRRLCMLYHPDKHRDPELKSQAERLFNLVHQAYEVLSDPQTRAIYDIYGKRGLEMEGWEVVERRRTPAEIREEFERLQREREERRLQQRTNPKGTISVGVDATDLFDRYDEEYEDVSGSSFPQIEINKMHISQSIEAPLTATDTAILSGSLSTQNGNGGGSINFALRRVTSAKGWGELEFGAGDLQGPLFGLKLFRNLTPRCFVTTNCALQFSSRGIRPGLTTVLARNLDKNTVGYLQWRWGIQSAMNTSIVRDTKTSHFTVALQLGIPHSFALISYQHKFQDDDQTRVKGSLKAGFFGTVVEYGAERKISRHSVLGAAVSVGVPQGVSLKVKLNRASQTYFFPIHLTDQLLPSAVFYATVGPLVVYFAMHRLIIKPYLRAQKEKELEKQRESAATDVLQKKQEAESAVRLMQESVRRIIEAEESRMGLIIVNAWYGKFVNDKSRKSEKVKVIDVTVPLQCLVKDSKLILTEASKAGLPGFYDPCVGEEKNLKVLYQFRGVLHQVMVLDSEALRIPKQSHRIDTDG</sequence>
<dbReference type="InterPro" id="IPR036869">
    <property type="entry name" value="J_dom_sf"/>
</dbReference>
<proteinExistence type="inferred from homology"/>
<dbReference type="InterPro" id="IPR024586">
    <property type="entry name" value="DnaJ-like_C11_C"/>
</dbReference>
<dbReference type="FunFam" id="1.10.287.110:FF:000027">
    <property type="entry name" value="DnaJ (Hsp40) homolog, subfamily C, member 11"/>
    <property type="match status" value="1"/>
</dbReference>
<dbReference type="InterPro" id="IPR055225">
    <property type="entry name" value="DNAJC11-like_beta-barrel"/>
</dbReference>
<dbReference type="PRINTS" id="PR00625">
    <property type="entry name" value="JDOMAIN"/>
</dbReference>
<dbReference type="InterPro" id="IPR001623">
    <property type="entry name" value="DnaJ_domain"/>
</dbReference>
<evidence type="ECO:0000256" key="8">
    <source>
        <dbReference type="ARBA" id="ARBA00023186"/>
    </source>
</evidence>
<dbReference type="PANTHER" id="PTHR44157:SF1">
    <property type="entry name" value="DNAJ HOMOLOG SUBFAMILY C MEMBER 11"/>
    <property type="match status" value="1"/>
</dbReference>
<dbReference type="SUPFAM" id="SSF46565">
    <property type="entry name" value="Chaperone J-domain"/>
    <property type="match status" value="1"/>
</dbReference>
<name>A0A6D2X8M8_PANTR</name>
<dbReference type="Proteomes" id="UP000236370">
    <property type="component" value="Unassembled WGS sequence"/>
</dbReference>
<evidence type="ECO:0000256" key="11">
    <source>
        <dbReference type="ARBA" id="ARBA00074359"/>
    </source>
</evidence>
<comment type="caution">
    <text evidence="13">The sequence shown here is derived from an EMBL/GenBank/DDBJ whole genome shotgun (WGS) entry which is preliminary data.</text>
</comment>
<evidence type="ECO:0000256" key="2">
    <source>
        <dbReference type="ARBA" id="ARBA00022553"/>
    </source>
</evidence>
<keyword evidence="7" id="KW-0472">Membrane</keyword>
<keyword evidence="4" id="KW-0007">Acetylation</keyword>
<reference evidence="13 14" key="1">
    <citation type="submission" date="2017-12" db="EMBL/GenBank/DDBJ databases">
        <title>High-resolution comparative analysis of great ape genomes.</title>
        <authorList>
            <person name="Pollen A."/>
            <person name="Hastie A."/>
            <person name="Hormozdiari F."/>
            <person name="Dougherty M."/>
            <person name="Liu R."/>
            <person name="Chaisson M."/>
            <person name="Hoppe E."/>
            <person name="Hill C."/>
            <person name="Pang A."/>
            <person name="Hillier L."/>
            <person name="Baker C."/>
            <person name="Armstrong J."/>
            <person name="Shendure J."/>
            <person name="Paten B."/>
            <person name="Wilson R."/>
            <person name="Chao H."/>
            <person name="Schneider V."/>
            <person name="Ventura M."/>
            <person name="Kronenberg Z."/>
            <person name="Murali S."/>
            <person name="Gordon D."/>
            <person name="Cantsilieris S."/>
            <person name="Munson K."/>
            <person name="Nelson B."/>
            <person name="Raja A."/>
            <person name="Underwood J."/>
            <person name="Diekhans M."/>
            <person name="Fiddes I."/>
            <person name="Haussler D."/>
            <person name="Eichler E."/>
        </authorList>
    </citation>
    <scope>NUCLEOTIDE SEQUENCE [LARGE SCALE GENOMIC DNA]</scope>
    <source>
        <strain evidence="13">Yerkes chimp pedigree #C0471</strain>
    </source>
</reference>
<dbReference type="Gene3D" id="1.10.287.110">
    <property type="entry name" value="DnaJ domain"/>
    <property type="match status" value="1"/>
</dbReference>
<protein>
    <recommendedName>
        <fullName evidence="11">DnaJ homolog subfamily C member 11</fullName>
    </recommendedName>
</protein>
<evidence type="ECO:0000259" key="12">
    <source>
        <dbReference type="PROSITE" id="PS50076"/>
    </source>
</evidence>
<keyword evidence="3" id="KW-1000">Mitochondrion outer membrane</keyword>
<evidence type="ECO:0000256" key="4">
    <source>
        <dbReference type="ARBA" id="ARBA00022990"/>
    </source>
</evidence>
<accession>A0A6D2X8M8</accession>
<dbReference type="PROSITE" id="PS00636">
    <property type="entry name" value="DNAJ_1"/>
    <property type="match status" value="1"/>
</dbReference>
<evidence type="ECO:0000256" key="7">
    <source>
        <dbReference type="ARBA" id="ARBA00023136"/>
    </source>
</evidence>
<dbReference type="AlphaFoldDB" id="A0A6D2X8M8"/>
<keyword evidence="5" id="KW-0175">Coiled coil</keyword>
<evidence type="ECO:0000256" key="9">
    <source>
        <dbReference type="ARBA" id="ARBA00056707"/>
    </source>
</evidence>
<dbReference type="RefSeq" id="XP_016808761.1">
    <property type="nucleotide sequence ID" value="XM_016953272.3"/>
</dbReference>
<comment type="similarity">
    <text evidence="10">Belongs to the DNAJC11 family.</text>
</comment>
<evidence type="ECO:0000256" key="10">
    <source>
        <dbReference type="ARBA" id="ARBA00061668"/>
    </source>
</evidence>
<gene>
    <name evidence="15" type="primary">DNAJC11</name>
    <name evidence="13" type="ORF">CK820_G0035100</name>
</gene>
<dbReference type="OMA" id="QLDKHTM"/>
<comment type="function">
    <text evidence="9">Required for mitochondrial inner membrane organization. Seems to function through its association with the MICOS complex and the mitochondrial outer membrane sorting assembly machinery (SAM) complex.</text>
</comment>
<organism evidence="13 14">
    <name type="scientific">Pan troglodytes</name>
    <name type="common">Chimpanzee</name>
    <dbReference type="NCBI Taxonomy" id="9598"/>
    <lineage>
        <taxon>Eukaryota</taxon>
        <taxon>Metazoa</taxon>
        <taxon>Chordata</taxon>
        <taxon>Craniata</taxon>
        <taxon>Vertebrata</taxon>
        <taxon>Euteleostomi</taxon>
        <taxon>Mammalia</taxon>
        <taxon>Eutheria</taxon>
        <taxon>Euarchontoglires</taxon>
        <taxon>Primates</taxon>
        <taxon>Haplorrhini</taxon>
        <taxon>Catarrhini</taxon>
        <taxon>Hominidae</taxon>
        <taxon>Pan</taxon>
    </lineage>
</organism>
<keyword evidence="2" id="KW-0597">Phosphoprotein</keyword>
<dbReference type="PROSITE" id="PS50076">
    <property type="entry name" value="DNAJ_2"/>
    <property type="match status" value="1"/>
</dbReference>
<dbReference type="GO" id="GO:0042407">
    <property type="term" value="P:cristae formation"/>
    <property type="evidence" value="ECO:0007669"/>
    <property type="project" value="Ensembl"/>
</dbReference>
<dbReference type="OrthoDB" id="18010at2759"/>
<evidence type="ECO:0000313" key="13">
    <source>
        <dbReference type="EMBL" id="PNI39890.1"/>
    </source>
</evidence>
<dbReference type="GO" id="GO:0061617">
    <property type="term" value="C:MICOS complex"/>
    <property type="evidence" value="ECO:0007669"/>
    <property type="project" value="Ensembl"/>
</dbReference>
<dbReference type="GO" id="GO:0016607">
    <property type="term" value="C:nuclear speck"/>
    <property type="evidence" value="ECO:0007669"/>
    <property type="project" value="Ensembl"/>
</dbReference>
<dbReference type="InterPro" id="IPR052243">
    <property type="entry name" value="Mito_inner_membrane_organizer"/>
</dbReference>
<evidence type="ECO:0000256" key="5">
    <source>
        <dbReference type="ARBA" id="ARBA00023054"/>
    </source>
</evidence>
<dbReference type="SMART" id="SM00271">
    <property type="entry name" value="DnaJ"/>
    <property type="match status" value="1"/>
</dbReference>
<evidence type="ECO:0000256" key="6">
    <source>
        <dbReference type="ARBA" id="ARBA00023128"/>
    </source>
</evidence>
<evidence type="ECO:0000256" key="1">
    <source>
        <dbReference type="ARBA" id="ARBA00004450"/>
    </source>
</evidence>
<dbReference type="Pfam" id="PF11875">
    <property type="entry name" value="DnaJ-like_C11_C"/>
    <property type="match status" value="1"/>
</dbReference>